<evidence type="ECO:0000256" key="6">
    <source>
        <dbReference type="ARBA" id="ARBA00023040"/>
    </source>
</evidence>
<dbReference type="InterPro" id="IPR000276">
    <property type="entry name" value="GPCR_Rhodpsn"/>
</dbReference>
<evidence type="ECO:0000256" key="7">
    <source>
        <dbReference type="ARBA" id="ARBA00023136"/>
    </source>
</evidence>
<comment type="subcellular location">
    <subcellularLocation>
        <location evidence="1">Cell membrane</location>
        <topology evidence="1">Multi-pass membrane protein</topology>
    </subcellularLocation>
</comment>
<evidence type="ECO:0000256" key="2">
    <source>
        <dbReference type="ARBA" id="ARBA00010663"/>
    </source>
</evidence>
<proteinExistence type="inferred from homology"/>
<organism evidence="12 13">
    <name type="scientific">Argiope bruennichi</name>
    <name type="common">Wasp spider</name>
    <name type="synonym">Aranea bruennichi</name>
    <dbReference type="NCBI Taxonomy" id="94029"/>
    <lineage>
        <taxon>Eukaryota</taxon>
        <taxon>Metazoa</taxon>
        <taxon>Ecdysozoa</taxon>
        <taxon>Arthropoda</taxon>
        <taxon>Chelicerata</taxon>
        <taxon>Arachnida</taxon>
        <taxon>Araneae</taxon>
        <taxon>Araneomorphae</taxon>
        <taxon>Entelegynae</taxon>
        <taxon>Araneoidea</taxon>
        <taxon>Araneidae</taxon>
        <taxon>Argiope</taxon>
    </lineage>
</organism>
<dbReference type="SUPFAM" id="SSF81321">
    <property type="entry name" value="Family A G protein-coupled receptor-like"/>
    <property type="match status" value="1"/>
</dbReference>
<keyword evidence="6" id="KW-0297">G-protein coupled receptor</keyword>
<evidence type="ECO:0000256" key="3">
    <source>
        <dbReference type="ARBA" id="ARBA00022475"/>
    </source>
</evidence>
<feature type="transmembrane region" description="Helical" evidence="10">
    <location>
        <begin position="73"/>
        <end position="96"/>
    </location>
</feature>
<feature type="transmembrane region" description="Helical" evidence="10">
    <location>
        <begin position="151"/>
        <end position="172"/>
    </location>
</feature>
<feature type="domain" description="G-protein coupled receptors family 1 profile" evidence="11">
    <location>
        <begin position="51"/>
        <end position="280"/>
    </location>
</feature>
<dbReference type="Pfam" id="PF00001">
    <property type="entry name" value="7tm_1"/>
    <property type="match status" value="1"/>
</dbReference>
<accession>A0A8T0G523</accession>
<dbReference type="Proteomes" id="UP000807504">
    <property type="component" value="Unassembled WGS sequence"/>
</dbReference>
<dbReference type="PRINTS" id="PR00237">
    <property type="entry name" value="GPCRRHODOPSN"/>
</dbReference>
<reference evidence="12" key="1">
    <citation type="journal article" date="2020" name="bioRxiv">
        <title>Chromosome-level reference genome of the European wasp spider Argiope bruennichi: a resource for studies on range expansion and evolutionary adaptation.</title>
        <authorList>
            <person name="Sheffer M.M."/>
            <person name="Hoppe A."/>
            <person name="Krehenwinkel H."/>
            <person name="Uhl G."/>
            <person name="Kuss A.W."/>
            <person name="Jensen L."/>
            <person name="Jensen C."/>
            <person name="Gillespie R.G."/>
            <person name="Hoff K.J."/>
            <person name="Prost S."/>
        </authorList>
    </citation>
    <scope>NUCLEOTIDE SEQUENCE</scope>
</reference>
<feature type="transmembrane region" description="Helical" evidence="10">
    <location>
        <begin position="259"/>
        <end position="281"/>
    </location>
</feature>
<feature type="transmembrane region" description="Helical" evidence="10">
    <location>
        <begin position="200"/>
        <end position="225"/>
    </location>
</feature>
<dbReference type="GO" id="GO:0004930">
    <property type="term" value="F:G protein-coupled receptor activity"/>
    <property type="evidence" value="ECO:0007669"/>
    <property type="project" value="UniProtKB-KW"/>
</dbReference>
<dbReference type="EMBL" id="JABXBU010000001">
    <property type="protein sequence ID" value="KAF8797190.1"/>
    <property type="molecule type" value="Genomic_DNA"/>
</dbReference>
<dbReference type="InterPro" id="IPR050569">
    <property type="entry name" value="TAAR"/>
</dbReference>
<dbReference type="InterPro" id="IPR017452">
    <property type="entry name" value="GPCR_Rhodpsn_7TM"/>
</dbReference>
<evidence type="ECO:0000256" key="8">
    <source>
        <dbReference type="ARBA" id="ARBA00023170"/>
    </source>
</evidence>
<comment type="similarity">
    <text evidence="2">Belongs to the G-protein coupled receptor 1 family.</text>
</comment>
<dbReference type="CDD" id="cd00637">
    <property type="entry name" value="7tm_classA_rhodopsin-like"/>
    <property type="match status" value="1"/>
</dbReference>
<dbReference type="GO" id="GO:0005886">
    <property type="term" value="C:plasma membrane"/>
    <property type="evidence" value="ECO:0007669"/>
    <property type="project" value="UniProtKB-SubCell"/>
</dbReference>
<feature type="transmembrane region" description="Helical" evidence="10">
    <location>
        <begin position="32"/>
        <end position="61"/>
    </location>
</feature>
<name>A0A8T0G523_ARGBR</name>
<evidence type="ECO:0000256" key="5">
    <source>
        <dbReference type="ARBA" id="ARBA00022989"/>
    </source>
</evidence>
<evidence type="ECO:0000256" key="10">
    <source>
        <dbReference type="SAM" id="Phobius"/>
    </source>
</evidence>
<comment type="caution">
    <text evidence="12">The sequence shown here is derived from an EMBL/GenBank/DDBJ whole genome shotgun (WGS) entry which is preliminary data.</text>
</comment>
<keyword evidence="9" id="KW-0807">Transducer</keyword>
<evidence type="ECO:0000256" key="1">
    <source>
        <dbReference type="ARBA" id="ARBA00004651"/>
    </source>
</evidence>
<protein>
    <submittedName>
        <fullName evidence="12">Trace amine-associated receptor 7g like protein</fullName>
    </submittedName>
</protein>
<evidence type="ECO:0000256" key="4">
    <source>
        <dbReference type="ARBA" id="ARBA00022692"/>
    </source>
</evidence>
<keyword evidence="3" id="KW-1003">Cell membrane</keyword>
<keyword evidence="8 12" id="KW-0675">Receptor</keyword>
<evidence type="ECO:0000313" key="13">
    <source>
        <dbReference type="Proteomes" id="UP000807504"/>
    </source>
</evidence>
<evidence type="ECO:0000256" key="9">
    <source>
        <dbReference type="ARBA" id="ARBA00023224"/>
    </source>
</evidence>
<keyword evidence="7 10" id="KW-0472">Membrane</keyword>
<dbReference type="PANTHER" id="PTHR24249">
    <property type="entry name" value="HISTAMINE RECEPTOR-RELATED G-PROTEIN COUPLED RECEPTOR"/>
    <property type="match status" value="1"/>
</dbReference>
<gene>
    <name evidence="12" type="ORF">HNY73_001482</name>
</gene>
<dbReference type="PROSITE" id="PS50262">
    <property type="entry name" value="G_PROTEIN_RECEP_F1_2"/>
    <property type="match status" value="1"/>
</dbReference>
<evidence type="ECO:0000313" key="12">
    <source>
        <dbReference type="EMBL" id="KAF8797190.1"/>
    </source>
</evidence>
<dbReference type="AlphaFoldDB" id="A0A8T0G523"/>
<keyword evidence="5 10" id="KW-1133">Transmembrane helix</keyword>
<reference evidence="12" key="2">
    <citation type="submission" date="2020-06" db="EMBL/GenBank/DDBJ databases">
        <authorList>
            <person name="Sheffer M."/>
        </authorList>
    </citation>
    <scope>NUCLEOTIDE SEQUENCE</scope>
</reference>
<dbReference type="Gene3D" id="1.20.1070.10">
    <property type="entry name" value="Rhodopsin 7-helix transmembrane proteins"/>
    <property type="match status" value="1"/>
</dbReference>
<keyword evidence="13" id="KW-1185">Reference proteome</keyword>
<sequence length="366" mass="41113">MTKTNISMEAEHLNGTFIDDLDNEFIYHRETFFNLLGCIITIIIALTCIIGNVSVILVSLWDEFLKLQASNILIMYLSAIDALTGIFLMLPSAVAVAADHWPLGPSACKVHAGLNYMLACSSSFNIALISVDRAIAVSYPFKYPTMMTHKIMIIFCGYIFLQSVVIGLIGGAPEWNDYDYSFGVCCLKFKTTSAEEFLQALIWGNVFCFYTPAVIISFCNAVIMITAKKSKKSVRPHLANPAQVSQGSHMRKTIKSMMVVVLMYYICFTPYSVISQLNYFVGIDFPQHRNSGKAGDHIRKDKRNFCKFRLFYQEMEICEGIPPGNTIIAKLRAAETVSKSGYPVGLPRKRAFSRKRRSKICRCPIK</sequence>
<evidence type="ECO:0000259" key="11">
    <source>
        <dbReference type="PROSITE" id="PS50262"/>
    </source>
</evidence>
<dbReference type="PANTHER" id="PTHR24249:SF372">
    <property type="entry name" value="G-PROTEIN COUPLED RECEPTORS FAMILY 1 PROFILE DOMAIN-CONTAINING PROTEIN"/>
    <property type="match status" value="1"/>
</dbReference>
<keyword evidence="4 10" id="KW-0812">Transmembrane</keyword>